<accession>A0ACC2SWQ4</accession>
<gene>
    <name evidence="1" type="ORF">DSO57_1006667</name>
</gene>
<dbReference type="EMBL" id="QTSX02004279">
    <property type="protein sequence ID" value="KAJ9066740.1"/>
    <property type="molecule type" value="Genomic_DNA"/>
</dbReference>
<proteinExistence type="predicted"/>
<protein>
    <submittedName>
        <fullName evidence="1">Uncharacterized protein</fullName>
    </submittedName>
</protein>
<evidence type="ECO:0000313" key="1">
    <source>
        <dbReference type="EMBL" id="KAJ9066740.1"/>
    </source>
</evidence>
<dbReference type="Proteomes" id="UP001165960">
    <property type="component" value="Unassembled WGS sequence"/>
</dbReference>
<keyword evidence="2" id="KW-1185">Reference proteome</keyword>
<comment type="caution">
    <text evidence="1">The sequence shown here is derived from an EMBL/GenBank/DDBJ whole genome shotgun (WGS) entry which is preliminary data.</text>
</comment>
<reference evidence="1" key="1">
    <citation type="submission" date="2022-04" db="EMBL/GenBank/DDBJ databases">
        <title>Genome of the entomopathogenic fungus Entomophthora muscae.</title>
        <authorList>
            <person name="Elya C."/>
            <person name="Lovett B.R."/>
            <person name="Lee E."/>
            <person name="Macias A.M."/>
            <person name="Hajek A.E."/>
            <person name="De Bivort B.L."/>
            <person name="Kasson M.T."/>
            <person name="De Fine Licht H.H."/>
            <person name="Stajich J.E."/>
        </authorList>
    </citation>
    <scope>NUCLEOTIDE SEQUENCE</scope>
    <source>
        <strain evidence="1">Berkeley</strain>
    </source>
</reference>
<sequence>MKLLVCLAILGPFFRYCIGDLCKRKGRDLIKKADVQKAKTVHIDFSKPLPGVISEMEGDSFWNQHPKNVKKRLQSLSSDFFQHVISHSPEEYLNITSATLYLHAATVISDAAVILPLHPHHIPSHQHLFDWDIWSYQDDIDWEEILRRFEMIPSTTLKLPEMVYRTCHKSLYVISIQAFSWMVTGTYVNAPKKVGFHARFPVLLNSKHPYGQVKETNLCHPKHESLLNTILKSSNSWTPAKAISKCLEL</sequence>
<evidence type="ECO:0000313" key="2">
    <source>
        <dbReference type="Proteomes" id="UP001165960"/>
    </source>
</evidence>
<organism evidence="1 2">
    <name type="scientific">Entomophthora muscae</name>
    <dbReference type="NCBI Taxonomy" id="34485"/>
    <lineage>
        <taxon>Eukaryota</taxon>
        <taxon>Fungi</taxon>
        <taxon>Fungi incertae sedis</taxon>
        <taxon>Zoopagomycota</taxon>
        <taxon>Entomophthoromycotina</taxon>
        <taxon>Entomophthoromycetes</taxon>
        <taxon>Entomophthorales</taxon>
        <taxon>Entomophthoraceae</taxon>
        <taxon>Entomophthora</taxon>
    </lineage>
</organism>
<name>A0ACC2SWQ4_9FUNG</name>